<sequence length="46" mass="5436">MRYFHVHETDRALSKRLFAKKLNKQFVLKAEAHRLPGPSSDWCLLP</sequence>
<proteinExistence type="predicted"/>
<protein>
    <submittedName>
        <fullName evidence="1">Uncharacterized protein</fullName>
    </submittedName>
</protein>
<comment type="caution">
    <text evidence="1">The sequence shown here is derived from an EMBL/GenBank/DDBJ whole genome shotgun (WGS) entry which is preliminary data.</text>
</comment>
<reference evidence="1" key="1">
    <citation type="submission" date="2019-08" db="EMBL/GenBank/DDBJ databases">
        <authorList>
            <person name="Kucharzyk K."/>
            <person name="Murdoch R.W."/>
            <person name="Higgins S."/>
            <person name="Loffler F."/>
        </authorList>
    </citation>
    <scope>NUCLEOTIDE SEQUENCE</scope>
</reference>
<dbReference type="AlphaFoldDB" id="A0A645AE16"/>
<dbReference type="EMBL" id="VSSQ01013418">
    <property type="protein sequence ID" value="MPM51445.1"/>
    <property type="molecule type" value="Genomic_DNA"/>
</dbReference>
<name>A0A645AE16_9ZZZZ</name>
<accession>A0A645AE16</accession>
<gene>
    <name evidence="1" type="ORF">SDC9_98194</name>
</gene>
<evidence type="ECO:0000313" key="1">
    <source>
        <dbReference type="EMBL" id="MPM51445.1"/>
    </source>
</evidence>
<organism evidence="1">
    <name type="scientific">bioreactor metagenome</name>
    <dbReference type="NCBI Taxonomy" id="1076179"/>
    <lineage>
        <taxon>unclassified sequences</taxon>
        <taxon>metagenomes</taxon>
        <taxon>ecological metagenomes</taxon>
    </lineage>
</organism>